<reference evidence="2" key="1">
    <citation type="journal article" date="2019" name="Int. J. Syst. Evol. Microbiol.">
        <title>The Global Catalogue of Microorganisms (GCM) 10K type strain sequencing project: providing services to taxonomists for standard genome sequencing and annotation.</title>
        <authorList>
            <consortium name="The Broad Institute Genomics Platform"/>
            <consortium name="The Broad Institute Genome Sequencing Center for Infectious Disease"/>
            <person name="Wu L."/>
            <person name="Ma J."/>
        </authorList>
    </citation>
    <scope>NUCLEOTIDE SEQUENCE [LARGE SCALE GENOMIC DNA]</scope>
    <source>
        <strain evidence="2">JCM 15974</strain>
    </source>
</reference>
<evidence type="ECO:0000313" key="2">
    <source>
        <dbReference type="Proteomes" id="UP001501758"/>
    </source>
</evidence>
<accession>A0ABP3U781</accession>
<comment type="caution">
    <text evidence="1">The sequence shown here is derived from an EMBL/GenBank/DDBJ whole genome shotgun (WGS) entry which is preliminary data.</text>
</comment>
<dbReference type="EMBL" id="BAAAGE010000003">
    <property type="protein sequence ID" value="GAA0725737.1"/>
    <property type="molecule type" value="Genomic_DNA"/>
</dbReference>
<dbReference type="Proteomes" id="UP001501758">
    <property type="component" value="Unassembled WGS sequence"/>
</dbReference>
<protein>
    <submittedName>
        <fullName evidence="1">Uncharacterized protein</fullName>
    </submittedName>
</protein>
<evidence type="ECO:0000313" key="1">
    <source>
        <dbReference type="EMBL" id="GAA0725737.1"/>
    </source>
</evidence>
<keyword evidence="2" id="KW-1185">Reference proteome</keyword>
<sequence length="69" mass="7905">MEKYNAVVTYSTIRNGHRRGRLIKVVYNDENISNEEIIELADKKIIEDSNHVGFTIESSGSIHSRDKVN</sequence>
<organism evidence="1 2">
    <name type="scientific">Aquimarina litoralis</name>
    <dbReference type="NCBI Taxonomy" id="584605"/>
    <lineage>
        <taxon>Bacteria</taxon>
        <taxon>Pseudomonadati</taxon>
        <taxon>Bacteroidota</taxon>
        <taxon>Flavobacteriia</taxon>
        <taxon>Flavobacteriales</taxon>
        <taxon>Flavobacteriaceae</taxon>
        <taxon>Aquimarina</taxon>
    </lineage>
</organism>
<gene>
    <name evidence="1" type="ORF">GCM10009430_31840</name>
</gene>
<dbReference type="RefSeq" id="WP_343913257.1">
    <property type="nucleotide sequence ID" value="NZ_BAAAGE010000003.1"/>
</dbReference>
<proteinExistence type="predicted"/>
<name>A0ABP3U781_9FLAO</name>